<dbReference type="CDD" id="cd01428">
    <property type="entry name" value="ADK"/>
    <property type="match status" value="1"/>
</dbReference>
<keyword evidence="7" id="KW-1185">Reference proteome</keyword>
<dbReference type="PROSITE" id="PS00113">
    <property type="entry name" value="ADENYLATE_KINASE"/>
    <property type="match status" value="1"/>
</dbReference>
<accession>A0A8T2N2F7</accession>
<dbReference type="InterPro" id="IPR033690">
    <property type="entry name" value="Adenylat_kinase_CS"/>
</dbReference>
<name>A0A8T2N2F7_9TELE</name>
<feature type="region of interest" description="Disordered" evidence="5">
    <location>
        <begin position="150"/>
        <end position="170"/>
    </location>
</feature>
<evidence type="ECO:0000256" key="5">
    <source>
        <dbReference type="SAM" id="MobiDB-lite"/>
    </source>
</evidence>
<evidence type="ECO:0000256" key="4">
    <source>
        <dbReference type="RuleBase" id="RU003330"/>
    </source>
</evidence>
<evidence type="ECO:0000256" key="3">
    <source>
        <dbReference type="ARBA" id="ARBA00022777"/>
    </source>
</evidence>
<evidence type="ECO:0000313" key="7">
    <source>
        <dbReference type="Proteomes" id="UP000824540"/>
    </source>
</evidence>
<evidence type="ECO:0000313" key="6">
    <source>
        <dbReference type="EMBL" id="KAG9334076.1"/>
    </source>
</evidence>
<keyword evidence="1 4" id="KW-0808">Transferase</keyword>
<dbReference type="InterPro" id="IPR027417">
    <property type="entry name" value="P-loop_NTPase"/>
</dbReference>
<organism evidence="6 7">
    <name type="scientific">Albula glossodonta</name>
    <name type="common">roundjaw bonefish</name>
    <dbReference type="NCBI Taxonomy" id="121402"/>
    <lineage>
        <taxon>Eukaryota</taxon>
        <taxon>Metazoa</taxon>
        <taxon>Chordata</taxon>
        <taxon>Craniata</taxon>
        <taxon>Vertebrata</taxon>
        <taxon>Euteleostomi</taxon>
        <taxon>Actinopterygii</taxon>
        <taxon>Neopterygii</taxon>
        <taxon>Teleostei</taxon>
        <taxon>Albuliformes</taxon>
        <taxon>Albulidae</taxon>
        <taxon>Albula</taxon>
    </lineage>
</organism>
<comment type="caution">
    <text evidence="6">The sequence shown here is derived from an EMBL/GenBank/DDBJ whole genome shotgun (WGS) entry which is preliminary data.</text>
</comment>
<dbReference type="Proteomes" id="UP000824540">
    <property type="component" value="Unassembled WGS sequence"/>
</dbReference>
<dbReference type="Gene3D" id="3.40.50.300">
    <property type="entry name" value="P-loop containing nucleotide triphosphate hydrolases"/>
    <property type="match status" value="1"/>
</dbReference>
<dbReference type="PRINTS" id="PR00094">
    <property type="entry name" value="ADENYLTKNASE"/>
</dbReference>
<dbReference type="Pfam" id="PF00406">
    <property type="entry name" value="ADK"/>
    <property type="match status" value="1"/>
</dbReference>
<reference evidence="6" key="1">
    <citation type="thesis" date="2021" institute="BYU ScholarsArchive" country="Provo, UT, USA">
        <title>Applications of and Algorithms for Genome Assembly and Genomic Analyses with an Emphasis on Marine Teleosts.</title>
        <authorList>
            <person name="Pickett B.D."/>
        </authorList>
    </citation>
    <scope>NUCLEOTIDE SEQUENCE</scope>
    <source>
        <strain evidence="6">HI-2016</strain>
    </source>
</reference>
<dbReference type="InterPro" id="IPR000850">
    <property type="entry name" value="Adenylat/UMP-CMP_kin"/>
</dbReference>
<proteinExistence type="inferred from homology"/>
<evidence type="ECO:0000256" key="2">
    <source>
        <dbReference type="ARBA" id="ARBA00022741"/>
    </source>
</evidence>
<keyword evidence="3 4" id="KW-0418">Kinase</keyword>
<dbReference type="HAMAP" id="MF_00235">
    <property type="entry name" value="Adenylate_kinase_Adk"/>
    <property type="match status" value="1"/>
</dbReference>
<gene>
    <name evidence="6" type="ORF">JZ751_009168</name>
</gene>
<dbReference type="OrthoDB" id="442176at2759"/>
<evidence type="ECO:0000256" key="1">
    <source>
        <dbReference type="ARBA" id="ARBA00022679"/>
    </source>
</evidence>
<dbReference type="GO" id="GO:0019205">
    <property type="term" value="F:nucleobase-containing compound kinase activity"/>
    <property type="evidence" value="ECO:0007669"/>
    <property type="project" value="InterPro"/>
</dbReference>
<protein>
    <recommendedName>
        <fullName evidence="8">Adenylate kinase</fullName>
    </recommendedName>
</protein>
<dbReference type="PANTHER" id="PTHR23359">
    <property type="entry name" value="NUCLEOTIDE KINASE"/>
    <property type="match status" value="1"/>
</dbReference>
<dbReference type="GO" id="GO:0006139">
    <property type="term" value="P:nucleobase-containing compound metabolic process"/>
    <property type="evidence" value="ECO:0007669"/>
    <property type="project" value="InterPro"/>
</dbReference>
<feature type="region of interest" description="Disordered" evidence="5">
    <location>
        <begin position="1"/>
        <end position="42"/>
    </location>
</feature>
<dbReference type="GO" id="GO:0005524">
    <property type="term" value="F:ATP binding"/>
    <property type="evidence" value="ECO:0007669"/>
    <property type="project" value="InterPro"/>
</dbReference>
<dbReference type="AlphaFoldDB" id="A0A8T2N2F7"/>
<keyword evidence="2" id="KW-0547">Nucleotide-binding</keyword>
<dbReference type="SUPFAM" id="SSF52540">
    <property type="entry name" value="P-loop containing nucleoside triphosphate hydrolases"/>
    <property type="match status" value="1"/>
</dbReference>
<comment type="similarity">
    <text evidence="4">Belongs to the adenylate kinase family.</text>
</comment>
<sequence length="189" mass="20947">MRPPGRIRPWSSRAIQECRSHRSSMAPSSPPCQGGPGSGKGLQCEKMEERYQWRSLSPGDLLHSEMQADSERGRLIRDILERGEQLPMDLLMEVLGEAIAATPCSGKGVLIDGFPRDVRQAEEFEAKIGEPSLVLLLECSMEVMSRRQLRRAGPGLRTESSRDAARSRIDAEGPPDEVFQLICQVVDSC</sequence>
<feature type="compositionally biased region" description="Basic and acidic residues" evidence="5">
    <location>
        <begin position="159"/>
        <end position="170"/>
    </location>
</feature>
<dbReference type="EMBL" id="JAFBMS010000164">
    <property type="protein sequence ID" value="KAG9334076.1"/>
    <property type="molecule type" value="Genomic_DNA"/>
</dbReference>
<evidence type="ECO:0008006" key="8">
    <source>
        <dbReference type="Google" id="ProtNLM"/>
    </source>
</evidence>